<gene>
    <name evidence="2" type="ORF">SAMN05216550_102449</name>
</gene>
<evidence type="ECO:0000313" key="2">
    <source>
        <dbReference type="EMBL" id="SEJ11093.1"/>
    </source>
</evidence>
<evidence type="ECO:0000313" key="3">
    <source>
        <dbReference type="Proteomes" id="UP000183529"/>
    </source>
</evidence>
<dbReference type="EMBL" id="FNZM01000002">
    <property type="protein sequence ID" value="SEJ11093.1"/>
    <property type="molecule type" value="Genomic_DNA"/>
</dbReference>
<keyword evidence="1" id="KW-0175">Coiled coil</keyword>
<dbReference type="AlphaFoldDB" id="A0AAQ1GCJ9"/>
<name>A0AAQ1GCJ9_9BURK</name>
<comment type="caution">
    <text evidence="2">The sequence shown here is derived from an EMBL/GenBank/DDBJ whole genome shotgun (WGS) entry which is preliminary data.</text>
</comment>
<evidence type="ECO:0008006" key="4">
    <source>
        <dbReference type="Google" id="ProtNLM"/>
    </source>
</evidence>
<protein>
    <recommendedName>
        <fullName evidence="4">Glycosyltransferase</fullName>
    </recommendedName>
</protein>
<dbReference type="Gene3D" id="3.40.50.2000">
    <property type="entry name" value="Glycogen Phosphorylase B"/>
    <property type="match status" value="1"/>
</dbReference>
<reference evidence="2 3" key="1">
    <citation type="submission" date="2016-10" db="EMBL/GenBank/DDBJ databases">
        <authorList>
            <person name="Varghese N."/>
            <person name="Submissions S."/>
        </authorList>
    </citation>
    <scope>NUCLEOTIDE SEQUENCE [LARGE SCALE GENOMIC DNA]</scope>
    <source>
        <strain evidence="2 3">LMG 22274</strain>
    </source>
</reference>
<feature type="coiled-coil region" evidence="1">
    <location>
        <begin position="511"/>
        <end position="538"/>
    </location>
</feature>
<proteinExistence type="predicted"/>
<dbReference type="Proteomes" id="UP000183529">
    <property type="component" value="Unassembled WGS sequence"/>
</dbReference>
<dbReference type="SUPFAM" id="SSF53756">
    <property type="entry name" value="UDP-Glycosyltransferase/glycogen phosphorylase"/>
    <property type="match status" value="1"/>
</dbReference>
<accession>A0AAQ1GCJ9</accession>
<organism evidence="2 3">
    <name type="scientific">Paraburkholderia tropica</name>
    <dbReference type="NCBI Taxonomy" id="92647"/>
    <lineage>
        <taxon>Bacteria</taxon>
        <taxon>Pseudomonadati</taxon>
        <taxon>Pseudomonadota</taxon>
        <taxon>Betaproteobacteria</taxon>
        <taxon>Burkholderiales</taxon>
        <taxon>Burkholderiaceae</taxon>
        <taxon>Paraburkholderia</taxon>
    </lineage>
</organism>
<sequence length="574" mass="64783">MQDLKLDGLQESVANSISQARFGDALLSIKSFAEEVINDPESIAVVFASREIDNLCTAVADAYYADIHPEKGGCQGTVVLATELVRAGGHVELIKDYLASGQFPGPVRVVQTDLFNRVDLALIADWQSLLGCEVYVTSQPELDGKLSALTEKLREWNPSTILTLGHNQDVVCVVGAHFPGVTNRYYIHHGDHHLSLGVTCDAFQHVDLHNMSYELCKNEIGVRHQLYWPLGSRNPERTKNRFLERGALTTCSCGRTSKFESGTYDLHYERAVARILAASGGYHIHIGELPETFLQRIYAELDAADVSRDRFIHIEWVASLSRALIEHSVDVYISSFPLGGGKALIEAMSVGLPVVTHDSYRSRYHGGGDLTYPGSFSWVEYEDLKNIFERWDEPLLKQHSEAALQHFRRYYSEEAFLSAVASGADCAQHVPPLRRYRQNHLKNYLDFRRRRTERMGHLETENARILAEWQKVFTAYDRCVKTIDEVVAEKDRVFAEWQKVHLAYEECKGVIARQQIAIEQLTQDRDALNASYAAMNASHAAIVQDIMDRQLRDKERSSTLGSKFRRLLAVVLGK</sequence>
<evidence type="ECO:0000256" key="1">
    <source>
        <dbReference type="SAM" id="Coils"/>
    </source>
</evidence>
<dbReference type="RefSeq" id="WP_074981721.1">
    <property type="nucleotide sequence ID" value="NZ_CADFGN010000002.1"/>
</dbReference>